<evidence type="ECO:0000313" key="1">
    <source>
        <dbReference type="EMBL" id="KAH9365329.1"/>
    </source>
</evidence>
<gene>
    <name evidence="1" type="ORF">HPB48_007595</name>
</gene>
<dbReference type="OrthoDB" id="6507766at2759"/>
<reference evidence="1 2" key="1">
    <citation type="journal article" date="2020" name="Cell">
        <title>Large-Scale Comparative Analyses of Tick Genomes Elucidate Their Genetic Diversity and Vector Capacities.</title>
        <authorList>
            <consortium name="Tick Genome and Microbiome Consortium (TIGMIC)"/>
            <person name="Jia N."/>
            <person name="Wang J."/>
            <person name="Shi W."/>
            <person name="Du L."/>
            <person name="Sun Y."/>
            <person name="Zhan W."/>
            <person name="Jiang J.F."/>
            <person name="Wang Q."/>
            <person name="Zhang B."/>
            <person name="Ji P."/>
            <person name="Bell-Sakyi L."/>
            <person name="Cui X.M."/>
            <person name="Yuan T.T."/>
            <person name="Jiang B.G."/>
            <person name="Yang W.F."/>
            <person name="Lam T.T."/>
            <person name="Chang Q.C."/>
            <person name="Ding S.J."/>
            <person name="Wang X.J."/>
            <person name="Zhu J.G."/>
            <person name="Ruan X.D."/>
            <person name="Zhao L."/>
            <person name="Wei J.T."/>
            <person name="Ye R.Z."/>
            <person name="Que T.C."/>
            <person name="Du C.H."/>
            <person name="Zhou Y.H."/>
            <person name="Cheng J.X."/>
            <person name="Dai P.F."/>
            <person name="Guo W.B."/>
            <person name="Han X.H."/>
            <person name="Huang E.J."/>
            <person name="Li L.F."/>
            <person name="Wei W."/>
            <person name="Gao Y.C."/>
            <person name="Liu J.Z."/>
            <person name="Shao H.Z."/>
            <person name="Wang X."/>
            <person name="Wang C.C."/>
            <person name="Yang T.C."/>
            <person name="Huo Q.B."/>
            <person name="Li W."/>
            <person name="Chen H.Y."/>
            <person name="Chen S.E."/>
            <person name="Zhou L.G."/>
            <person name="Ni X.B."/>
            <person name="Tian J.H."/>
            <person name="Sheng Y."/>
            <person name="Liu T."/>
            <person name="Pan Y.S."/>
            <person name="Xia L.Y."/>
            <person name="Li J."/>
            <person name="Zhao F."/>
            <person name="Cao W.C."/>
        </authorList>
    </citation>
    <scope>NUCLEOTIDE SEQUENCE [LARGE SCALE GENOMIC DNA]</scope>
    <source>
        <strain evidence="1">HaeL-2018</strain>
    </source>
</reference>
<evidence type="ECO:0000313" key="2">
    <source>
        <dbReference type="Proteomes" id="UP000821853"/>
    </source>
</evidence>
<dbReference type="EMBL" id="JABSTR010000003">
    <property type="protein sequence ID" value="KAH9365329.1"/>
    <property type="molecule type" value="Genomic_DNA"/>
</dbReference>
<sequence length="123" mass="14063">MASKWPKYAKQYCREWEKKTQLKDWLRPVTGDNKKSCKCEIRAHHADLLQHMATEKHARNSQPLCSTRLTTTGFTKSSPPKITPEMELKLACYSACLATINCVNHPGELVQSYTACDVKLHRT</sequence>
<keyword evidence="2" id="KW-1185">Reference proteome</keyword>
<dbReference type="VEuPathDB" id="VectorBase:HLOH_054020"/>
<proteinExistence type="predicted"/>
<name>A0A9J6FSU1_HAELO</name>
<dbReference type="Proteomes" id="UP000821853">
    <property type="component" value="Unassembled WGS sequence"/>
</dbReference>
<protein>
    <submittedName>
        <fullName evidence="1">Uncharacterized protein</fullName>
    </submittedName>
</protein>
<accession>A0A9J6FSU1</accession>
<organism evidence="1 2">
    <name type="scientific">Haemaphysalis longicornis</name>
    <name type="common">Bush tick</name>
    <dbReference type="NCBI Taxonomy" id="44386"/>
    <lineage>
        <taxon>Eukaryota</taxon>
        <taxon>Metazoa</taxon>
        <taxon>Ecdysozoa</taxon>
        <taxon>Arthropoda</taxon>
        <taxon>Chelicerata</taxon>
        <taxon>Arachnida</taxon>
        <taxon>Acari</taxon>
        <taxon>Parasitiformes</taxon>
        <taxon>Ixodida</taxon>
        <taxon>Ixodoidea</taxon>
        <taxon>Ixodidae</taxon>
        <taxon>Haemaphysalinae</taxon>
        <taxon>Haemaphysalis</taxon>
    </lineage>
</organism>
<dbReference type="AlphaFoldDB" id="A0A9J6FSU1"/>
<comment type="caution">
    <text evidence="1">The sequence shown here is derived from an EMBL/GenBank/DDBJ whole genome shotgun (WGS) entry which is preliminary data.</text>
</comment>